<accession>A0ABN6D2C0</accession>
<sequence>MPTEIIDRIYECSFVPELWPDVLDELAQLTDASGGLLFAVREKVLNWTSSSELQDVFQAYVTEGWFSSCTRRVCLFSQNRPSFLVEHDFWTPEQLDANPIYRDFFRPRGLGWSAGTGLMMPTGDNIVFSVERSYKRGPIESEQVQQLNELRPHLARAALIAARLGLRSAKNTNDTLTALGLPALVVDESGVVIEANALMDDLSSHVQWRAHNRIVLNDTSANELLWSSLPALNKPSGACVKSFPLRGPDGRAAVVAHIVPIRRSAHDIFGRSYAVLIITPMTSRRAPPVELLRSLFDLTPSEARVARALATGDSLDDIAASGGVSRNTVRSQLQQVLEKIGCSRQAEVTALLSNIALGVDVTRS</sequence>
<dbReference type="SMART" id="SM00421">
    <property type="entry name" value="HTH_LUXR"/>
    <property type="match status" value="1"/>
</dbReference>
<dbReference type="InterPro" id="IPR000792">
    <property type="entry name" value="Tscrpt_reg_LuxR_C"/>
</dbReference>
<reference evidence="2 3" key="1">
    <citation type="journal article" date="2021" name="Microbiol. Spectr.">
        <title>A Single Bacterium Capable of Oxidation and Reduction of Iron at Circumneutral pH.</title>
        <authorList>
            <person name="Kato S."/>
            <person name="Ohkuma M."/>
        </authorList>
    </citation>
    <scope>NUCLEOTIDE SEQUENCE [LARGE SCALE GENOMIC DNA]</scope>
    <source>
        <strain evidence="2 3">MIZ03</strain>
    </source>
</reference>
<organism evidence="2 3">
    <name type="scientific">Rhodoferax lithotrophicus</name>
    <dbReference type="NCBI Taxonomy" id="2798804"/>
    <lineage>
        <taxon>Bacteria</taxon>
        <taxon>Pseudomonadati</taxon>
        <taxon>Pseudomonadota</taxon>
        <taxon>Betaproteobacteria</taxon>
        <taxon>Burkholderiales</taxon>
        <taxon>Comamonadaceae</taxon>
        <taxon>Rhodoferax</taxon>
    </lineage>
</organism>
<dbReference type="SUPFAM" id="SSF46894">
    <property type="entry name" value="C-terminal effector domain of the bipartite response regulators"/>
    <property type="match status" value="1"/>
</dbReference>
<dbReference type="Proteomes" id="UP000824366">
    <property type="component" value="Chromosome"/>
</dbReference>
<dbReference type="RefSeq" id="WP_223909322.1">
    <property type="nucleotide sequence ID" value="NZ_AP024238.1"/>
</dbReference>
<dbReference type="EMBL" id="AP024238">
    <property type="protein sequence ID" value="BCO26174.1"/>
    <property type="molecule type" value="Genomic_DNA"/>
</dbReference>
<feature type="domain" description="HTH luxR-type" evidence="1">
    <location>
        <begin position="295"/>
        <end position="352"/>
    </location>
</feature>
<dbReference type="Pfam" id="PF00196">
    <property type="entry name" value="GerE"/>
    <property type="match status" value="1"/>
</dbReference>
<dbReference type="InterPro" id="IPR036388">
    <property type="entry name" value="WH-like_DNA-bd_sf"/>
</dbReference>
<evidence type="ECO:0000259" key="1">
    <source>
        <dbReference type="SMART" id="SM00421"/>
    </source>
</evidence>
<proteinExistence type="predicted"/>
<dbReference type="Gene3D" id="1.10.10.10">
    <property type="entry name" value="Winged helix-like DNA-binding domain superfamily/Winged helix DNA-binding domain"/>
    <property type="match status" value="1"/>
</dbReference>
<evidence type="ECO:0000313" key="3">
    <source>
        <dbReference type="Proteomes" id="UP000824366"/>
    </source>
</evidence>
<name>A0ABN6D2C0_9BURK</name>
<gene>
    <name evidence="2" type="ORF">MIZ03_1054</name>
</gene>
<evidence type="ECO:0000313" key="2">
    <source>
        <dbReference type="EMBL" id="BCO26174.1"/>
    </source>
</evidence>
<dbReference type="InterPro" id="IPR016032">
    <property type="entry name" value="Sig_transdc_resp-reg_C-effctor"/>
</dbReference>
<keyword evidence="3" id="KW-1185">Reference proteome</keyword>
<protein>
    <recommendedName>
        <fullName evidence="1">HTH luxR-type domain-containing protein</fullName>
    </recommendedName>
</protein>